<reference evidence="5" key="2">
    <citation type="submission" date="2015-01" db="EMBL/GenBank/DDBJ databases">
        <title>Evolutionary Origins and Diversification of the Mycorrhizal Mutualists.</title>
        <authorList>
            <consortium name="DOE Joint Genome Institute"/>
            <consortium name="Mycorrhizal Genomics Consortium"/>
            <person name="Kohler A."/>
            <person name="Kuo A."/>
            <person name="Nagy L.G."/>
            <person name="Floudas D."/>
            <person name="Copeland A."/>
            <person name="Barry K.W."/>
            <person name="Cichocki N."/>
            <person name="Veneault-Fourrey C."/>
            <person name="LaButti K."/>
            <person name="Lindquist E.A."/>
            <person name="Lipzen A."/>
            <person name="Lundell T."/>
            <person name="Morin E."/>
            <person name="Murat C."/>
            <person name="Riley R."/>
            <person name="Ohm R."/>
            <person name="Sun H."/>
            <person name="Tunlid A."/>
            <person name="Henrissat B."/>
            <person name="Grigoriev I.V."/>
            <person name="Hibbett D.S."/>
            <person name="Martin F."/>
        </authorList>
    </citation>
    <scope>NUCLEOTIDE SEQUENCE [LARGE SCALE GENOMIC DNA]</scope>
    <source>
        <strain evidence="5">441</strain>
    </source>
</reference>
<evidence type="ECO:0000313" key="4">
    <source>
        <dbReference type="EMBL" id="KIK22686.1"/>
    </source>
</evidence>
<dbReference type="InterPro" id="IPR019775">
    <property type="entry name" value="WD40_repeat_CS"/>
</dbReference>
<keyword evidence="5" id="KW-1185">Reference proteome</keyword>
<feature type="non-terminal residue" evidence="4">
    <location>
        <position position="1"/>
    </location>
</feature>
<dbReference type="SUPFAM" id="SSF50978">
    <property type="entry name" value="WD40 repeat-like"/>
    <property type="match status" value="1"/>
</dbReference>
<gene>
    <name evidence="4" type="ORF">PISMIDRAFT_68992</name>
</gene>
<evidence type="ECO:0000256" key="3">
    <source>
        <dbReference type="PROSITE-ProRule" id="PRU00221"/>
    </source>
</evidence>
<reference evidence="4 5" key="1">
    <citation type="submission" date="2014-04" db="EMBL/GenBank/DDBJ databases">
        <authorList>
            <consortium name="DOE Joint Genome Institute"/>
            <person name="Kuo A."/>
            <person name="Kohler A."/>
            <person name="Costa M.D."/>
            <person name="Nagy L.G."/>
            <person name="Floudas D."/>
            <person name="Copeland A."/>
            <person name="Barry K.W."/>
            <person name="Cichocki N."/>
            <person name="Veneault-Fourrey C."/>
            <person name="LaButti K."/>
            <person name="Lindquist E.A."/>
            <person name="Lipzen A."/>
            <person name="Lundell T."/>
            <person name="Morin E."/>
            <person name="Murat C."/>
            <person name="Sun H."/>
            <person name="Tunlid A."/>
            <person name="Henrissat B."/>
            <person name="Grigoriev I.V."/>
            <person name="Hibbett D.S."/>
            <person name="Martin F."/>
            <person name="Nordberg H.P."/>
            <person name="Cantor M.N."/>
            <person name="Hua S.X."/>
        </authorList>
    </citation>
    <scope>NUCLEOTIDE SEQUENCE [LARGE SCALE GENOMIC DNA]</scope>
    <source>
        <strain evidence="4 5">441</strain>
    </source>
</reference>
<dbReference type="Gene3D" id="2.130.10.10">
    <property type="entry name" value="YVTN repeat-like/Quinoprotein amine dehydrogenase"/>
    <property type="match status" value="1"/>
</dbReference>
<organism evidence="4 5">
    <name type="scientific">Pisolithus microcarpus 441</name>
    <dbReference type="NCBI Taxonomy" id="765257"/>
    <lineage>
        <taxon>Eukaryota</taxon>
        <taxon>Fungi</taxon>
        <taxon>Dikarya</taxon>
        <taxon>Basidiomycota</taxon>
        <taxon>Agaricomycotina</taxon>
        <taxon>Agaricomycetes</taxon>
        <taxon>Agaricomycetidae</taxon>
        <taxon>Boletales</taxon>
        <taxon>Sclerodermatineae</taxon>
        <taxon>Pisolithaceae</taxon>
        <taxon>Pisolithus</taxon>
    </lineage>
</organism>
<dbReference type="InterPro" id="IPR036322">
    <property type="entry name" value="WD40_repeat_dom_sf"/>
</dbReference>
<dbReference type="InterPro" id="IPR015943">
    <property type="entry name" value="WD40/YVTN_repeat-like_dom_sf"/>
</dbReference>
<feature type="non-terminal residue" evidence="4">
    <location>
        <position position="148"/>
    </location>
</feature>
<proteinExistence type="predicted"/>
<dbReference type="HOGENOM" id="CLU_123678_0_0_1"/>
<name>A0A0C9Z0U2_9AGAM</name>
<evidence type="ECO:0000256" key="1">
    <source>
        <dbReference type="ARBA" id="ARBA00022574"/>
    </source>
</evidence>
<sequence length="148" mass="17092">LRVTQVHPPFQHPRLPSLPISAHFFDQSHCVMFAFLDSREVIAWKVAPWSQMFHHKMRTRIGSTAYHESSQLLLVWNLVDGVDIYRLVCQPTSSLHHVRHLRLKIRRNYICHVQFDSNGKVAITGTDNGQVLLWDIDSGQLAQVLHHG</sequence>
<dbReference type="EMBL" id="KN833736">
    <property type="protein sequence ID" value="KIK22686.1"/>
    <property type="molecule type" value="Genomic_DNA"/>
</dbReference>
<dbReference type="OrthoDB" id="3238562at2759"/>
<protein>
    <submittedName>
        <fullName evidence="4">Unplaced genomic scaffold scaffold_52, whole genome shotgun sequence</fullName>
    </submittedName>
</protein>
<dbReference type="AlphaFoldDB" id="A0A0C9Z0U2"/>
<evidence type="ECO:0000256" key="2">
    <source>
        <dbReference type="ARBA" id="ARBA00022737"/>
    </source>
</evidence>
<keyword evidence="2" id="KW-0677">Repeat</keyword>
<dbReference type="STRING" id="765257.A0A0C9Z0U2"/>
<dbReference type="PROSITE" id="PS50082">
    <property type="entry name" value="WD_REPEATS_2"/>
    <property type="match status" value="1"/>
</dbReference>
<dbReference type="Proteomes" id="UP000054018">
    <property type="component" value="Unassembled WGS sequence"/>
</dbReference>
<dbReference type="PROSITE" id="PS00678">
    <property type="entry name" value="WD_REPEATS_1"/>
    <property type="match status" value="1"/>
</dbReference>
<keyword evidence="1 3" id="KW-0853">WD repeat</keyword>
<evidence type="ECO:0000313" key="5">
    <source>
        <dbReference type="Proteomes" id="UP000054018"/>
    </source>
</evidence>
<feature type="repeat" description="WD" evidence="3">
    <location>
        <begin position="103"/>
        <end position="144"/>
    </location>
</feature>
<accession>A0A0C9Z0U2</accession>
<dbReference type="InterPro" id="IPR001680">
    <property type="entry name" value="WD40_rpt"/>
</dbReference>